<keyword evidence="7" id="KW-0349">Heme</keyword>
<gene>
    <name evidence="12" type="ORF">Mgra_00008355</name>
</gene>
<comment type="catalytic activity">
    <reaction evidence="1">
        <text>2 a phenolic donor + H2O2 = 2 a phenolic radical donor + 2 H2O</text>
        <dbReference type="Rhea" id="RHEA:56136"/>
        <dbReference type="ChEBI" id="CHEBI:15377"/>
        <dbReference type="ChEBI" id="CHEBI:16240"/>
        <dbReference type="ChEBI" id="CHEBI:139520"/>
        <dbReference type="ChEBI" id="CHEBI:139521"/>
        <dbReference type="EC" id="1.11.1.7"/>
    </reaction>
</comment>
<evidence type="ECO:0000259" key="11">
    <source>
        <dbReference type="PROSITE" id="PS51670"/>
    </source>
</evidence>
<dbReference type="InterPro" id="IPR037120">
    <property type="entry name" value="Haem_peroxidase_sf_animal"/>
</dbReference>
<dbReference type="SUPFAM" id="SSF48113">
    <property type="entry name" value="Heme-dependent peroxidases"/>
    <property type="match status" value="1"/>
</dbReference>
<keyword evidence="13" id="KW-1185">Reference proteome</keyword>
<evidence type="ECO:0000313" key="12">
    <source>
        <dbReference type="EMBL" id="KAF7632236.1"/>
    </source>
</evidence>
<evidence type="ECO:0000256" key="9">
    <source>
        <dbReference type="SAM" id="MobiDB-lite"/>
    </source>
</evidence>
<evidence type="ECO:0000256" key="3">
    <source>
        <dbReference type="ARBA" id="ARBA00022559"/>
    </source>
</evidence>
<keyword evidence="10" id="KW-0472">Membrane</keyword>
<dbReference type="AlphaFoldDB" id="A0A8S9ZFZ1"/>
<dbReference type="Pfam" id="PF03098">
    <property type="entry name" value="An_peroxidase"/>
    <property type="match status" value="1"/>
</dbReference>
<accession>A0A8S9ZFZ1</accession>
<dbReference type="FunFam" id="1.10.640.10:FF:000007">
    <property type="entry name" value="Peroxidase mlt-7"/>
    <property type="match status" value="1"/>
</dbReference>
<dbReference type="GO" id="GO:0006979">
    <property type="term" value="P:response to oxidative stress"/>
    <property type="evidence" value="ECO:0007669"/>
    <property type="project" value="InterPro"/>
</dbReference>
<feature type="transmembrane region" description="Helical" evidence="10">
    <location>
        <begin position="28"/>
        <end position="51"/>
    </location>
</feature>
<dbReference type="PANTHER" id="PTHR11475">
    <property type="entry name" value="OXIDASE/PEROXIDASE"/>
    <property type="match status" value="1"/>
</dbReference>
<dbReference type="InterPro" id="IPR019791">
    <property type="entry name" value="Haem_peroxidase_animal"/>
</dbReference>
<dbReference type="CDD" id="cd09823">
    <property type="entry name" value="peroxinectin_like"/>
    <property type="match status" value="1"/>
</dbReference>
<feature type="region of interest" description="Disordered" evidence="9">
    <location>
        <begin position="92"/>
        <end position="133"/>
    </location>
</feature>
<dbReference type="GO" id="GO:0046872">
    <property type="term" value="F:metal ion binding"/>
    <property type="evidence" value="ECO:0007669"/>
    <property type="project" value="UniProtKB-KW"/>
</dbReference>
<keyword evidence="4 7" id="KW-0479">Metal-binding</keyword>
<feature type="compositionally biased region" description="Low complexity" evidence="9">
    <location>
        <begin position="110"/>
        <end position="129"/>
    </location>
</feature>
<reference evidence="12" key="1">
    <citation type="journal article" date="2020" name="Ecol. Evol.">
        <title>Genome structure and content of the rice root-knot nematode (Meloidogyne graminicola).</title>
        <authorList>
            <person name="Phan N.T."/>
            <person name="Danchin E.G.J."/>
            <person name="Klopp C."/>
            <person name="Perfus-Barbeoch L."/>
            <person name="Kozlowski D.K."/>
            <person name="Koutsovoulos G.D."/>
            <person name="Lopez-Roques C."/>
            <person name="Bouchez O."/>
            <person name="Zahm M."/>
            <person name="Besnard G."/>
            <person name="Bellafiore S."/>
        </authorList>
    </citation>
    <scope>NUCLEOTIDE SEQUENCE</scope>
    <source>
        <strain evidence="12">VN-18</strain>
    </source>
</reference>
<feature type="disulfide bond" evidence="8">
    <location>
        <begin position="225"/>
        <end position="259"/>
    </location>
</feature>
<evidence type="ECO:0000256" key="8">
    <source>
        <dbReference type="PROSITE-ProRule" id="PRU01005"/>
    </source>
</evidence>
<dbReference type="EC" id="1.11.1.7" evidence="2"/>
<keyword evidence="6 8" id="KW-1015">Disulfide bond</keyword>
<evidence type="ECO:0000313" key="13">
    <source>
        <dbReference type="Proteomes" id="UP000605970"/>
    </source>
</evidence>
<proteinExistence type="predicted"/>
<organism evidence="12 13">
    <name type="scientific">Meloidogyne graminicola</name>
    <dbReference type="NCBI Taxonomy" id="189291"/>
    <lineage>
        <taxon>Eukaryota</taxon>
        <taxon>Metazoa</taxon>
        <taxon>Ecdysozoa</taxon>
        <taxon>Nematoda</taxon>
        <taxon>Chromadorea</taxon>
        <taxon>Rhabditida</taxon>
        <taxon>Tylenchina</taxon>
        <taxon>Tylenchomorpha</taxon>
        <taxon>Tylenchoidea</taxon>
        <taxon>Meloidogynidae</taxon>
        <taxon>Meloidogyninae</taxon>
        <taxon>Meloidogyne</taxon>
    </lineage>
</organism>
<keyword evidence="7" id="KW-0408">Iron</keyword>
<dbReference type="PROSITE" id="PS50292">
    <property type="entry name" value="PEROXIDASE_3"/>
    <property type="match status" value="1"/>
</dbReference>
<dbReference type="Proteomes" id="UP000605970">
    <property type="component" value="Unassembled WGS sequence"/>
</dbReference>
<dbReference type="Pfam" id="PF01549">
    <property type="entry name" value="ShK"/>
    <property type="match status" value="2"/>
</dbReference>
<dbReference type="PROSITE" id="PS51670">
    <property type="entry name" value="SHKT"/>
    <property type="match status" value="2"/>
</dbReference>
<comment type="caution">
    <text evidence="8">Lacks conserved residue(s) required for the propagation of feature annotation.</text>
</comment>
<feature type="disulfide bond" evidence="8">
    <location>
        <begin position="184"/>
        <end position="218"/>
    </location>
</feature>
<feature type="binding site" description="axial binding residue" evidence="7">
    <location>
        <position position="617"/>
    </location>
    <ligand>
        <name>heme b</name>
        <dbReference type="ChEBI" id="CHEBI:60344"/>
    </ligand>
    <ligandPart>
        <name>Fe</name>
        <dbReference type="ChEBI" id="CHEBI:18248"/>
    </ligandPart>
</feature>
<feature type="domain" description="ShKT" evidence="11">
    <location>
        <begin position="225"/>
        <end position="259"/>
    </location>
</feature>
<dbReference type="InterPro" id="IPR003582">
    <property type="entry name" value="ShKT_dom"/>
</dbReference>
<keyword evidence="3" id="KW-0560">Oxidoreductase</keyword>
<dbReference type="SMART" id="SM00254">
    <property type="entry name" value="ShKT"/>
    <property type="match status" value="2"/>
</dbReference>
<feature type="domain" description="ShKT" evidence="11">
    <location>
        <begin position="184"/>
        <end position="218"/>
    </location>
</feature>
<keyword evidence="5" id="KW-0732">Signal</keyword>
<evidence type="ECO:0000256" key="6">
    <source>
        <dbReference type="ARBA" id="ARBA00023157"/>
    </source>
</evidence>
<evidence type="ECO:0000256" key="10">
    <source>
        <dbReference type="SAM" id="Phobius"/>
    </source>
</evidence>
<keyword evidence="10" id="KW-0812">Transmembrane</keyword>
<keyword evidence="10" id="KW-1133">Transmembrane helix</keyword>
<comment type="caution">
    <text evidence="12">The sequence shown here is derived from an EMBL/GenBank/DDBJ whole genome shotgun (WGS) entry which is preliminary data.</text>
</comment>
<evidence type="ECO:0000256" key="2">
    <source>
        <dbReference type="ARBA" id="ARBA00012313"/>
    </source>
</evidence>
<evidence type="ECO:0000256" key="4">
    <source>
        <dbReference type="ARBA" id="ARBA00022723"/>
    </source>
</evidence>
<dbReference type="GO" id="GO:0140825">
    <property type="term" value="F:lactoperoxidase activity"/>
    <property type="evidence" value="ECO:0007669"/>
    <property type="project" value="UniProtKB-EC"/>
</dbReference>
<evidence type="ECO:0000256" key="1">
    <source>
        <dbReference type="ARBA" id="ARBA00000189"/>
    </source>
</evidence>
<dbReference type="InterPro" id="IPR010255">
    <property type="entry name" value="Haem_peroxidase_sf"/>
</dbReference>
<keyword evidence="3" id="KW-0575">Peroxidase</keyword>
<dbReference type="GO" id="GO:0005615">
    <property type="term" value="C:extracellular space"/>
    <property type="evidence" value="ECO:0007669"/>
    <property type="project" value="TreeGrafter"/>
</dbReference>
<dbReference type="PRINTS" id="PR00457">
    <property type="entry name" value="ANPEROXIDASE"/>
</dbReference>
<dbReference type="OrthoDB" id="823504at2759"/>
<feature type="compositionally biased region" description="Basic and acidic residues" evidence="9">
    <location>
        <begin position="154"/>
        <end position="166"/>
    </location>
</feature>
<feature type="region of interest" description="Disordered" evidence="9">
    <location>
        <begin position="148"/>
        <end position="178"/>
    </location>
</feature>
<evidence type="ECO:0000256" key="5">
    <source>
        <dbReference type="ARBA" id="ARBA00022729"/>
    </source>
</evidence>
<sequence>MCKSKMTIINNTTNNYLRHNGQQKNCSFVCNIFKLLPTSTLLLFSMFLMFLCLECVSTAKTNVDNDIEEGDFLHSFFKSDDDEKHQNELNEKHHFDEEEMPTPPTLPSFLTDTELTTSTESTTKTSAKTKTTKKKTTTIKTTTTTIETTTTTKTSDKEEQMLKSAEHSSLSSRKPTRKRIPGECNDLHDLCKFWTSIGECKNNKDWMRDHCPVSCDVCTNGSAICVDRHRLCDFWSSMKECETNAVWMLVNCPRSCKLCKGESAKRAELGIFLESDCTFVSTHEDTTIRRTISTSDVRVSNNAFGCSPKLTKPDCNKNLCYHLKFRTLDGTCNNLEKPLFGAAFMPLARLKEPIYDDKLAAPVASINHLKPSSREASRLMLSSSAEIPTKWNALLMQWGQFIAHDVSKTTMLNNQICASCLPEGGTCIPVMLSRMDPTFGRFLCLPVARSSPVCGTGESDNIRQQYNENTAFIDGSMVYGSSHRDQFVFRQGGFMKTNVLRSRVFPPVDNNQNIIAGDDRANIFVGLAALHTLFVREHNRIALLLQKVNPHWDQDRIYLETRRIVGAVIQKITYEDYLPRLFGKKFDELIGKYNGYNPKVDPSIFNEFTSCAFRFGHGMIQEFYPFFNQDFAQIGGIPFNEGMFKSVHILNNGIDPLIRGLMSLPARLPQRLTVSVTEKIFGNSDLGSINIQRGRDHGIPGYIAWRSLCKLPQVKDFTDLNTTISNEIVIENLKTLYKKVELIDMYVGALLEDPIEGALIGPTLACVVSKQFKALRDGDRIFYENTEILSFEQIKQIKRATLSRILCDSGDSMKKVPRQAFNQAKAEDLVSCDHIDSPNYFKWKEDQLSF</sequence>
<dbReference type="PANTHER" id="PTHR11475:SF51">
    <property type="entry name" value="SHKT DOMAIN-CONTAINING PROTEIN"/>
    <property type="match status" value="1"/>
</dbReference>
<dbReference type="Gene3D" id="1.10.640.10">
    <property type="entry name" value="Haem peroxidase domain superfamily, animal type"/>
    <property type="match status" value="1"/>
</dbReference>
<dbReference type="GO" id="GO:0020037">
    <property type="term" value="F:heme binding"/>
    <property type="evidence" value="ECO:0007669"/>
    <property type="project" value="InterPro"/>
</dbReference>
<evidence type="ECO:0000256" key="7">
    <source>
        <dbReference type="PIRSR" id="PIRSR619791-2"/>
    </source>
</evidence>
<dbReference type="EMBL" id="JABEBT010000108">
    <property type="protein sequence ID" value="KAF7632236.1"/>
    <property type="molecule type" value="Genomic_DNA"/>
</dbReference>
<protein>
    <recommendedName>
        <fullName evidence="2">peroxidase</fullName>
        <ecNumber evidence="2">1.11.1.7</ecNumber>
    </recommendedName>
</protein>
<name>A0A8S9ZFZ1_9BILA</name>